<comment type="caution">
    <text evidence="5">The sequence shown here is derived from an EMBL/GenBank/DDBJ whole genome shotgun (WGS) entry which is preliminary data.</text>
</comment>
<comment type="similarity">
    <text evidence="1">Belongs to the prokaryotic/mitochondrial release factor family.</text>
</comment>
<evidence type="ECO:0000313" key="5">
    <source>
        <dbReference type="EMBL" id="RNF24456.1"/>
    </source>
</evidence>
<evidence type="ECO:0000256" key="2">
    <source>
        <dbReference type="SAM" id="Coils"/>
    </source>
</evidence>
<gene>
    <name evidence="5" type="ORF">Tco025E_02519</name>
</gene>
<dbReference type="GO" id="GO:0008168">
    <property type="term" value="F:methyltransferase activity"/>
    <property type="evidence" value="ECO:0007669"/>
    <property type="project" value="UniProtKB-KW"/>
</dbReference>
<dbReference type="EMBL" id="MKKU01000100">
    <property type="protein sequence ID" value="RNF24456.1"/>
    <property type="molecule type" value="Genomic_DNA"/>
</dbReference>
<dbReference type="GeneID" id="40316130"/>
<accession>A0A422Q3A2</accession>
<keyword evidence="6" id="KW-1185">Reference proteome</keyword>
<evidence type="ECO:0000256" key="3">
    <source>
        <dbReference type="SAM" id="MobiDB-lite"/>
    </source>
</evidence>
<feature type="region of interest" description="Disordered" evidence="3">
    <location>
        <begin position="165"/>
        <end position="187"/>
    </location>
</feature>
<name>A0A422Q3A2_9TRYP</name>
<dbReference type="Pfam" id="PF00472">
    <property type="entry name" value="RF-1"/>
    <property type="match status" value="1"/>
</dbReference>
<reference evidence="5 6" key="1">
    <citation type="journal article" date="2018" name="BMC Genomics">
        <title>Genomic comparison of Trypanosoma conorhini and Trypanosoma rangeli to Trypanosoma cruzi strains of high and low virulence.</title>
        <authorList>
            <person name="Bradwell K.R."/>
            <person name="Koparde V.N."/>
            <person name="Matveyev A.V."/>
            <person name="Serrano M.G."/>
            <person name="Alves J.M."/>
            <person name="Parikh H."/>
            <person name="Huang B."/>
            <person name="Lee V."/>
            <person name="Espinosa-Alvarez O."/>
            <person name="Ortiz P.A."/>
            <person name="Costa-Martins A.G."/>
            <person name="Teixeira M.M."/>
            <person name="Buck G.A."/>
        </authorList>
    </citation>
    <scope>NUCLEOTIDE SEQUENCE [LARGE SCALE GENOMIC DNA]</scope>
    <source>
        <strain evidence="5 6">025E</strain>
    </source>
</reference>
<keyword evidence="2" id="KW-0175">Coiled coil</keyword>
<dbReference type="GO" id="GO:0003747">
    <property type="term" value="F:translation release factor activity"/>
    <property type="evidence" value="ECO:0007669"/>
    <property type="project" value="InterPro"/>
</dbReference>
<feature type="domain" description="Prokaryotic-type class I peptide chain release factors" evidence="4">
    <location>
        <begin position="540"/>
        <end position="618"/>
    </location>
</feature>
<organism evidence="5 6">
    <name type="scientific">Trypanosoma conorhini</name>
    <dbReference type="NCBI Taxonomy" id="83891"/>
    <lineage>
        <taxon>Eukaryota</taxon>
        <taxon>Discoba</taxon>
        <taxon>Euglenozoa</taxon>
        <taxon>Kinetoplastea</taxon>
        <taxon>Metakinetoplastina</taxon>
        <taxon>Trypanosomatida</taxon>
        <taxon>Trypanosomatidae</taxon>
        <taxon>Trypanosoma</taxon>
    </lineage>
</organism>
<sequence length="685" mass="74924">MRFYVHLFSGTLLLTGVSASFFHPFLSSLCGGAGVLLEFCFEVLIDRRSYREMYRRRRFVCGLAGLSHHAVGRRLVTGGGRKPTDKANTSEGSKGGGNDRGELPPGFDAQKLRAMQQMLSSQPVEKQMEMMKKALEFQKTLGRIPGVGRLAQKNIEVMERLLKSVETQQQPPPQSPPHAASRSAGVGGAASGLFSGNTNTLSGLFQSASASAAAAAGVGGVGGGSSSGPTIDELKKINLGPEIEALFAELASMRAKKNSYRDKLHAKEEEFEKLQKELAQARETDTSLRTKLRKVEQDVVLLNSENMELKEHEKEWRQVRKRNEVLSDAVQRLQRSDAAQDRQRSDVLQTQLNEKEENLRSLQRKLERLRRRDPLLQFSRLCSDVARMCDAERDPAKELSDDAFAALQSCYEREQDTAWEAASMRDGAAAHAYVAIVRRLLLSRLPHANYDALVTVEGDAAALKSFVGECGFELHPVMAERYVVAAPATATASQTFLGPYAVGMALFLSGKMDAATYKLPFRLTAVCPNVSTTLAGNTQRATVQYETARASGPGGQAVNVTETQINAKLFIDGAPAYVAEAQDSRSALSNREAATEKLVKARRQQYNEQLAKQHRVEAVERQLVQIIVAHLKSNGETSAEAITPSGVVDMVHTAVEKGYLTRVDLWLVHGLQYLSRAATGVSAST</sequence>
<dbReference type="SUPFAM" id="SSF75620">
    <property type="entry name" value="Release factor"/>
    <property type="match status" value="1"/>
</dbReference>
<evidence type="ECO:0000313" key="6">
    <source>
        <dbReference type="Proteomes" id="UP000284403"/>
    </source>
</evidence>
<proteinExistence type="inferred from homology"/>
<protein>
    <submittedName>
        <fullName evidence="5">Type 11 methyltransferase</fullName>
    </submittedName>
</protein>
<dbReference type="Proteomes" id="UP000284403">
    <property type="component" value="Unassembled WGS sequence"/>
</dbReference>
<feature type="region of interest" description="Disordered" evidence="3">
    <location>
        <begin position="74"/>
        <end position="107"/>
    </location>
</feature>
<dbReference type="InterPro" id="IPR000352">
    <property type="entry name" value="Pep_chain_release_fac_I"/>
</dbReference>
<keyword evidence="5" id="KW-0489">Methyltransferase</keyword>
<keyword evidence="5" id="KW-0808">Transferase</keyword>
<feature type="coiled-coil region" evidence="2">
    <location>
        <begin position="243"/>
        <end position="372"/>
    </location>
</feature>
<dbReference type="RefSeq" id="XP_029230447.1">
    <property type="nucleotide sequence ID" value="XM_029369444.1"/>
</dbReference>
<dbReference type="OrthoDB" id="2019491at2759"/>
<dbReference type="AlphaFoldDB" id="A0A422Q3A2"/>
<dbReference type="GO" id="GO:0032259">
    <property type="term" value="P:methylation"/>
    <property type="evidence" value="ECO:0007669"/>
    <property type="project" value="UniProtKB-KW"/>
</dbReference>
<dbReference type="InterPro" id="IPR045853">
    <property type="entry name" value="Pep_chain_release_fac_I_sf"/>
</dbReference>
<dbReference type="Gene3D" id="3.30.160.20">
    <property type="match status" value="1"/>
</dbReference>
<evidence type="ECO:0000259" key="4">
    <source>
        <dbReference type="Pfam" id="PF00472"/>
    </source>
</evidence>
<evidence type="ECO:0000256" key="1">
    <source>
        <dbReference type="ARBA" id="ARBA00010835"/>
    </source>
</evidence>